<protein>
    <recommendedName>
        <fullName evidence="7 17">Pyruvate kinase</fullName>
        <ecNumber evidence="6 17">2.7.1.40</ecNumber>
    </recommendedName>
</protein>
<evidence type="ECO:0000259" key="20">
    <source>
        <dbReference type="Pfam" id="PF00391"/>
    </source>
</evidence>
<evidence type="ECO:0000256" key="16">
    <source>
        <dbReference type="ARBA" id="ARBA00023317"/>
    </source>
</evidence>
<evidence type="ECO:0000256" key="3">
    <source>
        <dbReference type="ARBA" id="ARBA00004997"/>
    </source>
</evidence>
<dbReference type="InterPro" id="IPR040442">
    <property type="entry name" value="Pyrv_kinase-like_dom_sf"/>
</dbReference>
<evidence type="ECO:0000259" key="19">
    <source>
        <dbReference type="Pfam" id="PF00224"/>
    </source>
</evidence>
<feature type="domain" description="Pyruvate kinase barrel" evidence="19">
    <location>
        <begin position="1"/>
        <end position="323"/>
    </location>
</feature>
<dbReference type="InterPro" id="IPR008279">
    <property type="entry name" value="PEP-util_enz_mobile_dom"/>
</dbReference>
<dbReference type="InterPro" id="IPR015813">
    <property type="entry name" value="Pyrv/PenolPyrv_kinase-like_dom"/>
</dbReference>
<dbReference type="Gene3D" id="3.50.30.10">
    <property type="entry name" value="Phosphohistidine domain"/>
    <property type="match status" value="1"/>
</dbReference>
<evidence type="ECO:0000256" key="11">
    <source>
        <dbReference type="ARBA" id="ARBA00022777"/>
    </source>
</evidence>
<dbReference type="InterPro" id="IPR015793">
    <property type="entry name" value="Pyrv_Knase_brl"/>
</dbReference>
<gene>
    <name evidence="25" type="ORF">BY453_101166</name>
    <name evidence="26" type="ORF">C7954_11112</name>
    <name evidence="22" type="ORF">C8C78_10543</name>
    <name evidence="23" type="ORF">SAMN04488597_10523</name>
    <name evidence="24" type="ORF">SAMN04515654_10351</name>
</gene>
<dbReference type="InterPro" id="IPR018209">
    <property type="entry name" value="Pyrv_Knase_AS"/>
</dbReference>
<accession>A0A1G6KW43</accession>
<dbReference type="Proteomes" id="UP000295758">
    <property type="component" value="Unassembled WGS sequence"/>
</dbReference>
<evidence type="ECO:0000259" key="21">
    <source>
        <dbReference type="Pfam" id="PF02887"/>
    </source>
</evidence>
<dbReference type="SUPFAM" id="SSF52009">
    <property type="entry name" value="Phosphohistidine domain"/>
    <property type="match status" value="1"/>
</dbReference>
<dbReference type="Gene3D" id="3.20.20.60">
    <property type="entry name" value="Phosphoenolpyruvate-binding domains"/>
    <property type="match status" value="1"/>
</dbReference>
<evidence type="ECO:0000313" key="30">
    <source>
        <dbReference type="Proteomes" id="UP000295758"/>
    </source>
</evidence>
<dbReference type="EMBL" id="SOAA01000001">
    <property type="protein sequence ID" value="TDS35447.1"/>
    <property type="molecule type" value="Genomic_DNA"/>
</dbReference>
<dbReference type="GO" id="GO:0005524">
    <property type="term" value="F:ATP binding"/>
    <property type="evidence" value="ECO:0007669"/>
    <property type="project" value="UniProtKB-KW"/>
</dbReference>
<dbReference type="AlphaFoldDB" id="A0A1G6KW43"/>
<comment type="similarity">
    <text evidence="5 18">Belongs to the pyruvate kinase family.</text>
</comment>
<organism evidence="23 31">
    <name type="scientific">Halanaerobium congolense</name>
    <dbReference type="NCBI Taxonomy" id="54121"/>
    <lineage>
        <taxon>Bacteria</taxon>
        <taxon>Bacillati</taxon>
        <taxon>Bacillota</taxon>
        <taxon>Clostridia</taxon>
        <taxon>Halanaerobiales</taxon>
        <taxon>Halanaerobiaceae</taxon>
        <taxon>Halanaerobium</taxon>
    </lineage>
</organism>
<proteinExistence type="inferred from homology"/>
<feature type="domain" description="PEP-utilising enzyme mobile" evidence="20">
    <location>
        <begin position="503"/>
        <end position="574"/>
    </location>
</feature>
<keyword evidence="12" id="KW-0067">ATP-binding</keyword>
<dbReference type="EMBL" id="SOEF01000011">
    <property type="protein sequence ID" value="TDX44517.1"/>
    <property type="molecule type" value="Genomic_DNA"/>
</dbReference>
<evidence type="ECO:0000256" key="2">
    <source>
        <dbReference type="ARBA" id="ARBA00001958"/>
    </source>
</evidence>
<dbReference type="InterPro" id="IPR015806">
    <property type="entry name" value="Pyrv_Knase_insert_dom_sf"/>
</dbReference>
<keyword evidence="16 23" id="KW-0670">Pyruvate</keyword>
<evidence type="ECO:0000256" key="1">
    <source>
        <dbReference type="ARBA" id="ARBA00001946"/>
    </source>
</evidence>
<dbReference type="RefSeq" id="WP_089655166.1">
    <property type="nucleotide sequence ID" value="NZ_FMYT01000005.1"/>
</dbReference>
<keyword evidence="14" id="KW-0630">Potassium</keyword>
<keyword evidence="10" id="KW-0547">Nucleotide-binding</keyword>
<keyword evidence="9" id="KW-0479">Metal-binding</keyword>
<evidence type="ECO:0000256" key="4">
    <source>
        <dbReference type="ARBA" id="ARBA00006237"/>
    </source>
</evidence>
<dbReference type="GO" id="GO:0030955">
    <property type="term" value="F:potassium ion binding"/>
    <property type="evidence" value="ECO:0007669"/>
    <property type="project" value="UniProtKB-UniRule"/>
</dbReference>
<name>A0A1G6KW43_9FIRM</name>
<evidence type="ECO:0000256" key="15">
    <source>
        <dbReference type="ARBA" id="ARBA00023152"/>
    </source>
</evidence>
<dbReference type="GO" id="GO:0004743">
    <property type="term" value="F:pyruvate kinase activity"/>
    <property type="evidence" value="ECO:0007669"/>
    <property type="project" value="UniProtKB-UniRule"/>
</dbReference>
<keyword evidence="13 18" id="KW-0460">Magnesium</keyword>
<evidence type="ECO:0000256" key="5">
    <source>
        <dbReference type="ARBA" id="ARBA00008663"/>
    </source>
</evidence>
<dbReference type="PANTHER" id="PTHR11817">
    <property type="entry name" value="PYRUVATE KINASE"/>
    <property type="match status" value="1"/>
</dbReference>
<evidence type="ECO:0000256" key="12">
    <source>
        <dbReference type="ARBA" id="ARBA00022840"/>
    </source>
</evidence>
<dbReference type="GO" id="GO:0006950">
    <property type="term" value="P:response to stress"/>
    <property type="evidence" value="ECO:0007669"/>
    <property type="project" value="UniProtKB-ARBA"/>
</dbReference>
<comment type="pathway">
    <text evidence="3 18">Carbohydrate degradation; glycolysis; pyruvate from D-glyceraldehyde 3-phosphate: step 5/5.</text>
</comment>
<evidence type="ECO:0000256" key="6">
    <source>
        <dbReference type="ARBA" id="ARBA00012142"/>
    </source>
</evidence>
<reference evidence="22 28" key="3">
    <citation type="submission" date="2018-04" db="EMBL/GenBank/DDBJ databases">
        <title>Subsurface microbial communities from deep shales in Ohio and West Virginia, USA.</title>
        <authorList>
            <person name="Wrighton K."/>
        </authorList>
    </citation>
    <scope>NUCLEOTIDE SEQUENCE [LARGE SCALE GENOMIC DNA]</scope>
    <source>
        <strain evidence="26 29">DSMZ 11287</strain>
        <strain evidence="22 28">MSL28</strain>
    </source>
</reference>
<evidence type="ECO:0000313" key="22">
    <source>
        <dbReference type="EMBL" id="PXV68251.1"/>
    </source>
</evidence>
<keyword evidence="11 18" id="KW-0418">Kinase</keyword>
<evidence type="ECO:0000313" key="23">
    <source>
        <dbReference type="EMBL" id="SDC35204.1"/>
    </source>
</evidence>
<evidence type="ECO:0000313" key="26">
    <source>
        <dbReference type="EMBL" id="TDX44517.1"/>
    </source>
</evidence>
<reference evidence="23 31" key="2">
    <citation type="submission" date="2016-10" db="EMBL/GenBank/DDBJ databases">
        <authorList>
            <person name="Varghese N."/>
            <person name="Submissions S."/>
        </authorList>
    </citation>
    <scope>NUCLEOTIDE SEQUENCE [LARGE SCALE GENOMIC DNA]</scope>
    <source>
        <strain evidence="23 31">WG10</strain>
    </source>
</reference>
<dbReference type="Pfam" id="PF00224">
    <property type="entry name" value="PK"/>
    <property type="match status" value="1"/>
</dbReference>
<dbReference type="InterPro" id="IPR015795">
    <property type="entry name" value="Pyrv_Knase_C"/>
</dbReference>
<dbReference type="SUPFAM" id="SSF52935">
    <property type="entry name" value="PK C-terminal domain-like"/>
    <property type="match status" value="1"/>
</dbReference>
<feature type="domain" description="Pyruvate kinase C-terminal" evidence="21">
    <location>
        <begin position="357"/>
        <end position="468"/>
    </location>
</feature>
<evidence type="ECO:0000256" key="18">
    <source>
        <dbReference type="RuleBase" id="RU000504"/>
    </source>
</evidence>
<evidence type="ECO:0000313" key="27">
    <source>
        <dbReference type="Proteomes" id="UP000198945"/>
    </source>
</evidence>
<evidence type="ECO:0000313" key="25">
    <source>
        <dbReference type="EMBL" id="TDS35447.1"/>
    </source>
</evidence>
<evidence type="ECO:0000256" key="7">
    <source>
        <dbReference type="ARBA" id="ARBA00018587"/>
    </source>
</evidence>
<dbReference type="Proteomes" id="UP000295472">
    <property type="component" value="Unassembled WGS sequence"/>
</dbReference>
<evidence type="ECO:0000256" key="8">
    <source>
        <dbReference type="ARBA" id="ARBA00022679"/>
    </source>
</evidence>
<dbReference type="GO" id="GO:0016301">
    <property type="term" value="F:kinase activity"/>
    <property type="evidence" value="ECO:0007669"/>
    <property type="project" value="UniProtKB-KW"/>
</dbReference>
<dbReference type="GeneID" id="57012470"/>
<dbReference type="Pfam" id="PF00391">
    <property type="entry name" value="PEP-utilizers"/>
    <property type="match status" value="1"/>
</dbReference>
<dbReference type="Gene3D" id="3.40.1380.20">
    <property type="entry name" value="Pyruvate kinase, C-terminal domain"/>
    <property type="match status" value="1"/>
</dbReference>
<dbReference type="NCBIfam" id="TIGR01064">
    <property type="entry name" value="pyruv_kin"/>
    <property type="match status" value="1"/>
</dbReference>
<evidence type="ECO:0000256" key="10">
    <source>
        <dbReference type="ARBA" id="ARBA00022741"/>
    </source>
</evidence>
<dbReference type="EMBL" id="QICM01000005">
    <property type="protein sequence ID" value="PXV68251.1"/>
    <property type="molecule type" value="Genomic_DNA"/>
</dbReference>
<dbReference type="NCBIfam" id="NF004978">
    <property type="entry name" value="PRK06354.1"/>
    <property type="match status" value="1"/>
</dbReference>
<dbReference type="InterPro" id="IPR036918">
    <property type="entry name" value="Pyrv_Knase_C_sf"/>
</dbReference>
<evidence type="ECO:0000313" key="29">
    <source>
        <dbReference type="Proteomes" id="UP000295472"/>
    </source>
</evidence>
<reference evidence="25 30" key="4">
    <citation type="submission" date="2019-03" db="EMBL/GenBank/DDBJ databases">
        <title>Deep subsurface shale carbon reservoir microbial communities from Ohio and West Virginia, USA.</title>
        <authorList>
            <person name="Wrighton K."/>
        </authorList>
    </citation>
    <scope>NUCLEOTIDE SEQUENCE [LARGE SCALE GENOMIC DNA]</scope>
    <source>
        <strain evidence="25 30">UTICA-S4D12</strain>
    </source>
</reference>
<evidence type="ECO:0000313" key="24">
    <source>
        <dbReference type="EMBL" id="SDI21742.1"/>
    </source>
</evidence>
<dbReference type="GO" id="GO:0000287">
    <property type="term" value="F:magnesium ion binding"/>
    <property type="evidence" value="ECO:0007669"/>
    <property type="project" value="UniProtKB-UniRule"/>
</dbReference>
<dbReference type="PROSITE" id="PS00110">
    <property type="entry name" value="PYRUVATE_KINASE"/>
    <property type="match status" value="1"/>
</dbReference>
<dbReference type="Gene3D" id="2.40.33.10">
    <property type="entry name" value="PK beta-barrel domain-like"/>
    <property type="match status" value="1"/>
</dbReference>
<keyword evidence="8 18" id="KW-0808">Transferase</keyword>
<dbReference type="FunFam" id="2.40.33.10:FF:000001">
    <property type="entry name" value="Pyruvate kinase"/>
    <property type="match status" value="1"/>
</dbReference>
<reference evidence="24 27" key="1">
    <citation type="submission" date="2016-10" db="EMBL/GenBank/DDBJ databases">
        <authorList>
            <person name="de Groot N.N."/>
        </authorList>
    </citation>
    <scope>NUCLEOTIDE SEQUENCE [LARGE SCALE GENOMIC DNA]</scope>
    <source>
        <strain evidence="24 27">WG7</strain>
    </source>
</reference>
<dbReference type="InterPro" id="IPR036637">
    <property type="entry name" value="Phosphohistidine_dom_sf"/>
</dbReference>
<dbReference type="Proteomes" id="UP000247389">
    <property type="component" value="Unassembled WGS sequence"/>
</dbReference>
<evidence type="ECO:0000256" key="13">
    <source>
        <dbReference type="ARBA" id="ARBA00022842"/>
    </source>
</evidence>
<keyword evidence="15 18" id="KW-0324">Glycolysis</keyword>
<dbReference type="Pfam" id="PF02887">
    <property type="entry name" value="PK_C"/>
    <property type="match status" value="1"/>
</dbReference>
<comment type="similarity">
    <text evidence="4">In the C-terminal section; belongs to the PEP-utilizing enzyme family.</text>
</comment>
<dbReference type="Proteomes" id="UP000198945">
    <property type="component" value="Unassembled WGS sequence"/>
</dbReference>
<dbReference type="EC" id="2.7.1.40" evidence="6 17"/>
<dbReference type="InterPro" id="IPR011037">
    <property type="entry name" value="Pyrv_Knase-like_insert_dom_sf"/>
</dbReference>
<dbReference type="InterPro" id="IPR001697">
    <property type="entry name" value="Pyr_Knase"/>
</dbReference>
<dbReference type="FunFam" id="3.20.20.60:FF:000001">
    <property type="entry name" value="Pyruvate kinase"/>
    <property type="match status" value="1"/>
</dbReference>
<evidence type="ECO:0000313" key="31">
    <source>
        <dbReference type="Proteomes" id="UP000324896"/>
    </source>
</evidence>
<dbReference type="UniPathway" id="UPA00109">
    <property type="reaction ID" value="UER00188"/>
</dbReference>
<dbReference type="EMBL" id="FNEH01000003">
    <property type="protein sequence ID" value="SDI21742.1"/>
    <property type="molecule type" value="Genomic_DNA"/>
</dbReference>
<dbReference type="SUPFAM" id="SSF50800">
    <property type="entry name" value="PK beta-barrel domain-like"/>
    <property type="match status" value="1"/>
</dbReference>
<comment type="cofactor">
    <cofactor evidence="2">
        <name>K(+)</name>
        <dbReference type="ChEBI" id="CHEBI:29103"/>
    </cofactor>
</comment>
<sequence>MRKTKIVCTLGPATNDKETIKRVVEAGMNVARMNFSHGDHEEHKHRFDLVKEIEKETGKTVGLMLDTKGPEIRTGEMKGDKIQLEADAEIVITKEDIEGTPEKISVSYKDLAEDIEVGDKILIDDGLIELEVTSIDNGDVICRVVNGGELGSRKGVNLPGVKVSLPPLTEKDISDIRFGVEQGIHFIAASFVRKSNDVIEIRKILEESGNEDIFIIAKIENQEGVENLDSILEVADGIMVARGDLGVEIPAEKVPIVQKMMIKKCNEASKPVITATQMLDSMIRNPRPTRAEASDVANAIFDGTDATMLSGESAAGKYPVESVATMAQIANEVENSDSYKEKFAGKYEFAAESVTAAISLATCQTAEELGAEAIITSTGSGLTARTVSKFRPQTPIIAVTPNKRVLHQLSMTWGVSPLLAARSSTTDEMMDNAISSSLEHGLINEGDLVTITAGAPVGISGTTNLIKVDVVGKPIADGQGIGKRIAIGKAKLVRTADEANEKIEEGDIMIAHMTDRDYVPAMKKASAVVTFSGGLTSHPAIVGLNIGIPVVVNTGDISDDFKDGEILTVDGVRGLVYRGQANLK</sequence>
<dbReference type="SUPFAM" id="SSF51621">
    <property type="entry name" value="Phosphoenolpyruvate/pyruvate domain"/>
    <property type="match status" value="1"/>
</dbReference>
<comment type="catalytic activity">
    <reaction evidence="18">
        <text>pyruvate + ATP = phosphoenolpyruvate + ADP + H(+)</text>
        <dbReference type="Rhea" id="RHEA:18157"/>
        <dbReference type="ChEBI" id="CHEBI:15361"/>
        <dbReference type="ChEBI" id="CHEBI:15378"/>
        <dbReference type="ChEBI" id="CHEBI:30616"/>
        <dbReference type="ChEBI" id="CHEBI:58702"/>
        <dbReference type="ChEBI" id="CHEBI:456216"/>
        <dbReference type="EC" id="2.7.1.40"/>
    </reaction>
</comment>
<evidence type="ECO:0000256" key="14">
    <source>
        <dbReference type="ARBA" id="ARBA00022958"/>
    </source>
</evidence>
<dbReference type="PRINTS" id="PR01050">
    <property type="entry name" value="PYRUVTKNASE"/>
</dbReference>
<evidence type="ECO:0000256" key="9">
    <source>
        <dbReference type="ARBA" id="ARBA00022723"/>
    </source>
</evidence>
<dbReference type="Proteomes" id="UP000324896">
    <property type="component" value="Unassembled WGS sequence"/>
</dbReference>
<comment type="cofactor">
    <cofactor evidence="1">
        <name>Mg(2+)</name>
        <dbReference type="ChEBI" id="CHEBI:18420"/>
    </cofactor>
</comment>
<evidence type="ECO:0000313" key="28">
    <source>
        <dbReference type="Proteomes" id="UP000247389"/>
    </source>
</evidence>
<dbReference type="EMBL" id="FMYT01000005">
    <property type="protein sequence ID" value="SDC35204.1"/>
    <property type="molecule type" value="Genomic_DNA"/>
</dbReference>
<dbReference type="NCBIfam" id="NF004491">
    <property type="entry name" value="PRK05826.1"/>
    <property type="match status" value="1"/>
</dbReference>
<evidence type="ECO:0000256" key="17">
    <source>
        <dbReference type="NCBIfam" id="TIGR01064"/>
    </source>
</evidence>